<evidence type="ECO:0000313" key="3">
    <source>
        <dbReference type="Proteomes" id="UP000774617"/>
    </source>
</evidence>
<name>A0ABQ8G518_9PEZI</name>
<keyword evidence="1" id="KW-0732">Signal</keyword>
<reference evidence="2 3" key="1">
    <citation type="journal article" date="2021" name="Nat. Commun.">
        <title>Genetic determinants of endophytism in the Arabidopsis root mycobiome.</title>
        <authorList>
            <person name="Mesny F."/>
            <person name="Miyauchi S."/>
            <person name="Thiergart T."/>
            <person name="Pickel B."/>
            <person name="Atanasova L."/>
            <person name="Karlsson M."/>
            <person name="Huettel B."/>
            <person name="Barry K.W."/>
            <person name="Haridas S."/>
            <person name="Chen C."/>
            <person name="Bauer D."/>
            <person name="Andreopoulos W."/>
            <person name="Pangilinan J."/>
            <person name="LaButti K."/>
            <person name="Riley R."/>
            <person name="Lipzen A."/>
            <person name="Clum A."/>
            <person name="Drula E."/>
            <person name="Henrissat B."/>
            <person name="Kohler A."/>
            <person name="Grigoriev I.V."/>
            <person name="Martin F.M."/>
            <person name="Hacquard S."/>
        </authorList>
    </citation>
    <scope>NUCLEOTIDE SEQUENCE [LARGE SCALE GENOMIC DNA]</scope>
    <source>
        <strain evidence="2 3">MPI-SDFR-AT-0080</strain>
    </source>
</reference>
<feature type="chain" id="PRO_5046692902" description="Secreted protein" evidence="1">
    <location>
        <begin position="23"/>
        <end position="115"/>
    </location>
</feature>
<protein>
    <recommendedName>
        <fullName evidence="4">Secreted protein</fullName>
    </recommendedName>
</protein>
<sequence>MSHVLGLGSSVVLFHLIYPAQSAGRISKFASRLPAISASRRITPHPQQGVEEWDWCFGCWPLSLTHSLKRTAAVCLFLRPALWPAVPEKAGPNMRVQTRGSSTSAALRRFGLRNM</sequence>
<accession>A0ABQ8G518</accession>
<evidence type="ECO:0008006" key="4">
    <source>
        <dbReference type="Google" id="ProtNLM"/>
    </source>
</evidence>
<comment type="caution">
    <text evidence="2">The sequence shown here is derived from an EMBL/GenBank/DDBJ whole genome shotgun (WGS) entry which is preliminary data.</text>
</comment>
<proteinExistence type="predicted"/>
<feature type="signal peptide" evidence="1">
    <location>
        <begin position="1"/>
        <end position="22"/>
    </location>
</feature>
<dbReference type="EMBL" id="JAGTJR010000019">
    <property type="protein sequence ID" value="KAH7045155.1"/>
    <property type="molecule type" value="Genomic_DNA"/>
</dbReference>
<gene>
    <name evidence="2" type="ORF">B0J12DRAFT_151667</name>
</gene>
<organism evidence="2 3">
    <name type="scientific">Macrophomina phaseolina</name>
    <dbReference type="NCBI Taxonomy" id="35725"/>
    <lineage>
        <taxon>Eukaryota</taxon>
        <taxon>Fungi</taxon>
        <taxon>Dikarya</taxon>
        <taxon>Ascomycota</taxon>
        <taxon>Pezizomycotina</taxon>
        <taxon>Dothideomycetes</taxon>
        <taxon>Dothideomycetes incertae sedis</taxon>
        <taxon>Botryosphaeriales</taxon>
        <taxon>Botryosphaeriaceae</taxon>
        <taxon>Macrophomina</taxon>
    </lineage>
</organism>
<evidence type="ECO:0000256" key="1">
    <source>
        <dbReference type="SAM" id="SignalP"/>
    </source>
</evidence>
<dbReference type="Proteomes" id="UP000774617">
    <property type="component" value="Unassembled WGS sequence"/>
</dbReference>
<evidence type="ECO:0000313" key="2">
    <source>
        <dbReference type="EMBL" id="KAH7045155.1"/>
    </source>
</evidence>
<keyword evidence="3" id="KW-1185">Reference proteome</keyword>